<gene>
    <name evidence="2" type="ORF">HYR64_01245</name>
</gene>
<proteinExistence type="predicted"/>
<dbReference type="Proteomes" id="UP000727962">
    <property type="component" value="Unassembled WGS sequence"/>
</dbReference>
<evidence type="ECO:0000313" key="2">
    <source>
        <dbReference type="EMBL" id="MBI1755717.1"/>
    </source>
</evidence>
<comment type="caution">
    <text evidence="2">The sequence shown here is derived from an EMBL/GenBank/DDBJ whole genome shotgun (WGS) entry which is preliminary data.</text>
</comment>
<evidence type="ECO:0000313" key="3">
    <source>
        <dbReference type="Proteomes" id="UP000727962"/>
    </source>
</evidence>
<name>A0A931LQW5_FIMGI</name>
<evidence type="ECO:0000256" key="1">
    <source>
        <dbReference type="SAM" id="SignalP"/>
    </source>
</evidence>
<dbReference type="EMBL" id="JACOSL010000007">
    <property type="protein sequence ID" value="MBI1755717.1"/>
    <property type="molecule type" value="Genomic_DNA"/>
</dbReference>
<keyword evidence="1" id="KW-0732">Signal</keyword>
<dbReference type="AlphaFoldDB" id="A0A931LQW5"/>
<accession>A0A931LQW5</accession>
<organism evidence="2 3">
    <name type="scientific">Fimbriimonas ginsengisoli</name>
    <dbReference type="NCBI Taxonomy" id="1005039"/>
    <lineage>
        <taxon>Bacteria</taxon>
        <taxon>Bacillati</taxon>
        <taxon>Armatimonadota</taxon>
        <taxon>Fimbriimonadia</taxon>
        <taxon>Fimbriimonadales</taxon>
        <taxon>Fimbriimonadaceae</taxon>
        <taxon>Fimbriimonas</taxon>
    </lineage>
</organism>
<feature type="chain" id="PRO_5037979565" evidence="1">
    <location>
        <begin position="35"/>
        <end position="451"/>
    </location>
</feature>
<sequence>MSDVGQYGRRILDITARLLFALAVAAALSSGAHAQSLKELRTKFQEQLRLAHERGIPTKPSELERLAYVPDDQNAAPLYRKAFDPMWAKKSAWRIDSFNPEDARSVKAARAQLAPFRATLAQLRIASKKPGCYFKRDWAKFDSPAFPLLGSFKLAAKAFCMSARLNALDGKAEEAASDLEAAARMTRHLGNSFEILSQLVSLALGAIIDNYAWQIVLDRPDDASFIVAGRAIAVLGSPPSLLRRFGDQVATPSRLVRAYEAEFRDYIFAYDFALDYFGACSWQFQDMLPGFAKAISDDLLDYEASILALEVIRKRYAALLAGPELGPRAKSRQQEITTWFGDQKGGVYKEAREWDIDLTNNVEGSTTALARSRAILAGIAILRARASGGHFPETLPDLGELGIDPLTDNPWLYKREGAGFRLRSPATRHTEHWGDRPLVEIIFPRPAVAGK</sequence>
<feature type="signal peptide" evidence="1">
    <location>
        <begin position="1"/>
        <end position="34"/>
    </location>
</feature>
<protein>
    <submittedName>
        <fullName evidence="2">Uncharacterized protein</fullName>
    </submittedName>
</protein>
<reference evidence="2" key="1">
    <citation type="submission" date="2020-07" db="EMBL/GenBank/DDBJ databases">
        <title>Huge and variable diversity of episymbiotic CPR bacteria and DPANN archaea in groundwater ecosystems.</title>
        <authorList>
            <person name="He C.Y."/>
            <person name="Keren R."/>
            <person name="Whittaker M."/>
            <person name="Farag I.F."/>
            <person name="Doudna J."/>
            <person name="Cate J.H.D."/>
            <person name="Banfield J.F."/>
        </authorList>
    </citation>
    <scope>NUCLEOTIDE SEQUENCE</scope>
    <source>
        <strain evidence="2">NC_groundwater_17_Pr7_B-0.1um_64_12</strain>
    </source>
</reference>